<dbReference type="Proteomes" id="UP000008711">
    <property type="component" value="Unassembled WGS sequence"/>
</dbReference>
<name>B3P8I5_DROER</name>
<organism evidence="1 2">
    <name type="scientific">Drosophila erecta</name>
    <name type="common">Fruit fly</name>
    <dbReference type="NCBI Taxonomy" id="7220"/>
    <lineage>
        <taxon>Eukaryota</taxon>
        <taxon>Metazoa</taxon>
        <taxon>Ecdysozoa</taxon>
        <taxon>Arthropoda</taxon>
        <taxon>Hexapoda</taxon>
        <taxon>Insecta</taxon>
        <taxon>Pterygota</taxon>
        <taxon>Neoptera</taxon>
        <taxon>Endopterygota</taxon>
        <taxon>Diptera</taxon>
        <taxon>Brachycera</taxon>
        <taxon>Muscomorpha</taxon>
        <taxon>Ephydroidea</taxon>
        <taxon>Drosophilidae</taxon>
        <taxon>Drosophila</taxon>
        <taxon>Sophophora</taxon>
    </lineage>
</organism>
<reference evidence="1 2" key="1">
    <citation type="journal article" date="2007" name="Nature">
        <title>Evolution of genes and genomes on the Drosophila phylogeny.</title>
        <authorList>
            <consortium name="Drosophila 12 Genomes Consortium"/>
            <person name="Clark A.G."/>
            <person name="Eisen M.B."/>
            <person name="Smith D.R."/>
            <person name="Bergman C.M."/>
            <person name="Oliver B."/>
            <person name="Markow T.A."/>
            <person name="Kaufman T.C."/>
            <person name="Kellis M."/>
            <person name="Gelbart W."/>
            <person name="Iyer V.N."/>
            <person name="Pollard D.A."/>
            <person name="Sackton T.B."/>
            <person name="Larracuente A.M."/>
            <person name="Singh N.D."/>
            <person name="Abad J.P."/>
            <person name="Abt D.N."/>
            <person name="Adryan B."/>
            <person name="Aguade M."/>
            <person name="Akashi H."/>
            <person name="Anderson W.W."/>
            <person name="Aquadro C.F."/>
            <person name="Ardell D.H."/>
            <person name="Arguello R."/>
            <person name="Artieri C.G."/>
            <person name="Barbash D.A."/>
            <person name="Barker D."/>
            <person name="Barsanti P."/>
            <person name="Batterham P."/>
            <person name="Batzoglou S."/>
            <person name="Begun D."/>
            <person name="Bhutkar A."/>
            <person name="Blanco E."/>
            <person name="Bosak S.A."/>
            <person name="Bradley R.K."/>
            <person name="Brand A.D."/>
            <person name="Brent M.R."/>
            <person name="Brooks A.N."/>
            <person name="Brown R.H."/>
            <person name="Butlin R.K."/>
            <person name="Caggese C."/>
            <person name="Calvi B.R."/>
            <person name="Bernardo de Carvalho A."/>
            <person name="Caspi A."/>
            <person name="Castrezana S."/>
            <person name="Celniker S.E."/>
            <person name="Chang J.L."/>
            <person name="Chapple C."/>
            <person name="Chatterji S."/>
            <person name="Chinwalla A."/>
            <person name="Civetta A."/>
            <person name="Clifton S.W."/>
            <person name="Comeron J.M."/>
            <person name="Costello J.C."/>
            <person name="Coyne J.A."/>
            <person name="Daub J."/>
            <person name="David R.G."/>
            <person name="Delcher A.L."/>
            <person name="Delehaunty K."/>
            <person name="Do C.B."/>
            <person name="Ebling H."/>
            <person name="Edwards K."/>
            <person name="Eickbush T."/>
            <person name="Evans J.D."/>
            <person name="Filipski A."/>
            <person name="Findeiss S."/>
            <person name="Freyhult E."/>
            <person name="Fulton L."/>
            <person name="Fulton R."/>
            <person name="Garcia A.C."/>
            <person name="Gardiner A."/>
            <person name="Garfield D.A."/>
            <person name="Garvin B.E."/>
            <person name="Gibson G."/>
            <person name="Gilbert D."/>
            <person name="Gnerre S."/>
            <person name="Godfrey J."/>
            <person name="Good R."/>
            <person name="Gotea V."/>
            <person name="Gravely B."/>
            <person name="Greenberg A.J."/>
            <person name="Griffiths-Jones S."/>
            <person name="Gross S."/>
            <person name="Guigo R."/>
            <person name="Gustafson E.A."/>
            <person name="Haerty W."/>
            <person name="Hahn M.W."/>
            <person name="Halligan D.L."/>
            <person name="Halpern A.L."/>
            <person name="Halter G.M."/>
            <person name="Han M.V."/>
            <person name="Heger A."/>
            <person name="Hillier L."/>
            <person name="Hinrichs A.S."/>
            <person name="Holmes I."/>
            <person name="Hoskins R.A."/>
            <person name="Hubisz M.J."/>
            <person name="Hultmark D."/>
            <person name="Huntley M.A."/>
            <person name="Jaffe D.B."/>
            <person name="Jagadeeshan S."/>
            <person name="Jeck W.R."/>
            <person name="Johnson J."/>
            <person name="Jones C.D."/>
            <person name="Jordan W.C."/>
            <person name="Karpen G.H."/>
            <person name="Kataoka E."/>
            <person name="Keightley P.D."/>
            <person name="Kheradpour P."/>
            <person name="Kirkness E.F."/>
            <person name="Koerich L.B."/>
            <person name="Kristiansen K."/>
            <person name="Kudrna D."/>
            <person name="Kulathinal R.J."/>
            <person name="Kumar S."/>
            <person name="Kwok R."/>
            <person name="Lander E."/>
            <person name="Langley C.H."/>
            <person name="Lapoint R."/>
            <person name="Lazzaro B.P."/>
            <person name="Lee S.J."/>
            <person name="Levesque L."/>
            <person name="Li R."/>
            <person name="Lin C.F."/>
            <person name="Lin M.F."/>
            <person name="Lindblad-Toh K."/>
            <person name="Llopart A."/>
            <person name="Long M."/>
            <person name="Low L."/>
            <person name="Lozovsky E."/>
            <person name="Lu J."/>
            <person name="Luo M."/>
            <person name="Machado C.A."/>
            <person name="Makalowski W."/>
            <person name="Marzo M."/>
            <person name="Matsuda M."/>
            <person name="Matzkin L."/>
            <person name="McAllister B."/>
            <person name="McBride C.S."/>
            <person name="McKernan B."/>
            <person name="McKernan K."/>
            <person name="Mendez-Lago M."/>
            <person name="Minx P."/>
            <person name="Mollenhauer M.U."/>
            <person name="Montooth K."/>
            <person name="Mount S.M."/>
            <person name="Mu X."/>
            <person name="Myers E."/>
            <person name="Negre B."/>
            <person name="Newfeld S."/>
            <person name="Nielsen R."/>
            <person name="Noor M.A."/>
            <person name="O'Grady P."/>
            <person name="Pachter L."/>
            <person name="Papaceit M."/>
            <person name="Parisi M.J."/>
            <person name="Parisi M."/>
            <person name="Parts L."/>
            <person name="Pedersen J.S."/>
            <person name="Pesole G."/>
            <person name="Phillippy A.M."/>
            <person name="Ponting C.P."/>
            <person name="Pop M."/>
            <person name="Porcelli D."/>
            <person name="Powell J.R."/>
            <person name="Prohaska S."/>
            <person name="Pruitt K."/>
            <person name="Puig M."/>
            <person name="Quesneville H."/>
            <person name="Ram K.R."/>
            <person name="Rand D."/>
            <person name="Rasmussen M.D."/>
            <person name="Reed L.K."/>
            <person name="Reenan R."/>
            <person name="Reily A."/>
            <person name="Remington K.A."/>
            <person name="Rieger T.T."/>
            <person name="Ritchie M.G."/>
            <person name="Robin C."/>
            <person name="Rogers Y.H."/>
            <person name="Rohde C."/>
            <person name="Rozas J."/>
            <person name="Rubenfield M.J."/>
            <person name="Ruiz A."/>
            <person name="Russo S."/>
            <person name="Salzberg S.L."/>
            <person name="Sanchez-Gracia A."/>
            <person name="Saranga D.J."/>
            <person name="Sato H."/>
            <person name="Schaeffer S.W."/>
            <person name="Schatz M.C."/>
            <person name="Schlenke T."/>
            <person name="Schwartz R."/>
            <person name="Segarra C."/>
            <person name="Singh R.S."/>
            <person name="Sirot L."/>
            <person name="Sirota M."/>
            <person name="Sisneros N.B."/>
            <person name="Smith C.D."/>
            <person name="Smith T.F."/>
            <person name="Spieth J."/>
            <person name="Stage D.E."/>
            <person name="Stark A."/>
            <person name="Stephan W."/>
            <person name="Strausberg R.L."/>
            <person name="Strempel S."/>
            <person name="Sturgill D."/>
            <person name="Sutton G."/>
            <person name="Sutton G.G."/>
            <person name="Tao W."/>
            <person name="Teichmann S."/>
            <person name="Tobari Y.N."/>
            <person name="Tomimura Y."/>
            <person name="Tsolas J.M."/>
            <person name="Valente V.L."/>
            <person name="Venter E."/>
            <person name="Venter J.C."/>
            <person name="Vicario S."/>
            <person name="Vieira F.G."/>
            <person name="Vilella A.J."/>
            <person name="Villasante A."/>
            <person name="Walenz B."/>
            <person name="Wang J."/>
            <person name="Wasserman M."/>
            <person name="Watts T."/>
            <person name="Wilson D."/>
            <person name="Wilson R.K."/>
            <person name="Wing R.A."/>
            <person name="Wolfner M.F."/>
            <person name="Wong A."/>
            <person name="Wong G.K."/>
            <person name="Wu C.I."/>
            <person name="Wu G."/>
            <person name="Yamamoto D."/>
            <person name="Yang H.P."/>
            <person name="Yang S.P."/>
            <person name="Yorke J.A."/>
            <person name="Yoshida K."/>
            <person name="Zdobnov E."/>
            <person name="Zhang P."/>
            <person name="Zhang Y."/>
            <person name="Zimin A.V."/>
            <person name="Baldwin J."/>
            <person name="Abdouelleil A."/>
            <person name="Abdulkadir J."/>
            <person name="Abebe A."/>
            <person name="Abera B."/>
            <person name="Abreu J."/>
            <person name="Acer S.C."/>
            <person name="Aftuck L."/>
            <person name="Alexander A."/>
            <person name="An P."/>
            <person name="Anderson E."/>
            <person name="Anderson S."/>
            <person name="Arachi H."/>
            <person name="Azer M."/>
            <person name="Bachantsang P."/>
            <person name="Barry A."/>
            <person name="Bayul T."/>
            <person name="Berlin A."/>
            <person name="Bessette D."/>
            <person name="Bloom T."/>
            <person name="Blye J."/>
            <person name="Boguslavskiy L."/>
            <person name="Bonnet C."/>
            <person name="Boukhgalter B."/>
            <person name="Bourzgui I."/>
            <person name="Brown A."/>
            <person name="Cahill P."/>
            <person name="Channer S."/>
            <person name="Cheshatsang Y."/>
            <person name="Chuda L."/>
            <person name="Citroen M."/>
            <person name="Collymore A."/>
            <person name="Cooke P."/>
            <person name="Costello M."/>
            <person name="D'Aco K."/>
            <person name="Daza R."/>
            <person name="De Haan G."/>
            <person name="DeGray S."/>
            <person name="DeMaso C."/>
            <person name="Dhargay N."/>
            <person name="Dooley K."/>
            <person name="Dooley E."/>
            <person name="Doricent M."/>
            <person name="Dorje P."/>
            <person name="Dorjee K."/>
            <person name="Dupes A."/>
            <person name="Elong R."/>
            <person name="Falk J."/>
            <person name="Farina A."/>
            <person name="Faro S."/>
            <person name="Ferguson D."/>
            <person name="Fisher S."/>
            <person name="Foley C.D."/>
            <person name="Franke A."/>
            <person name="Friedrich D."/>
            <person name="Gadbois L."/>
            <person name="Gearin G."/>
            <person name="Gearin C.R."/>
            <person name="Giannoukos G."/>
            <person name="Goode T."/>
            <person name="Graham J."/>
            <person name="Grandbois E."/>
            <person name="Grewal S."/>
            <person name="Gyaltsen K."/>
            <person name="Hafez N."/>
            <person name="Hagos B."/>
            <person name="Hall J."/>
            <person name="Henson C."/>
            <person name="Hollinger A."/>
            <person name="Honan T."/>
            <person name="Huard M.D."/>
            <person name="Hughes L."/>
            <person name="Hurhula B."/>
            <person name="Husby M.E."/>
            <person name="Kamat A."/>
            <person name="Kanga B."/>
            <person name="Kashin S."/>
            <person name="Khazanovich D."/>
            <person name="Kisner P."/>
            <person name="Lance K."/>
            <person name="Lara M."/>
            <person name="Lee W."/>
            <person name="Lennon N."/>
            <person name="Letendre F."/>
            <person name="LeVine R."/>
            <person name="Lipovsky A."/>
            <person name="Liu X."/>
            <person name="Liu J."/>
            <person name="Liu S."/>
            <person name="Lokyitsang T."/>
            <person name="Lokyitsang Y."/>
            <person name="Lubonja R."/>
            <person name="Lui A."/>
            <person name="MacDonald P."/>
            <person name="Magnisalis V."/>
            <person name="Maru K."/>
            <person name="Matthews C."/>
            <person name="McCusker W."/>
            <person name="McDonough S."/>
            <person name="Mehta T."/>
            <person name="Meldrim J."/>
            <person name="Meneus L."/>
            <person name="Mihai O."/>
            <person name="Mihalev A."/>
            <person name="Mihova T."/>
            <person name="Mittelman R."/>
            <person name="Mlenga V."/>
            <person name="Montmayeur A."/>
            <person name="Mulrain L."/>
            <person name="Navidi A."/>
            <person name="Naylor J."/>
            <person name="Negash T."/>
            <person name="Nguyen T."/>
            <person name="Nguyen N."/>
            <person name="Nicol R."/>
            <person name="Norbu C."/>
            <person name="Norbu N."/>
            <person name="Novod N."/>
            <person name="O'Neill B."/>
            <person name="Osman S."/>
            <person name="Markiewicz E."/>
            <person name="Oyono O.L."/>
            <person name="Patti C."/>
            <person name="Phunkhang P."/>
            <person name="Pierre F."/>
            <person name="Priest M."/>
            <person name="Raghuraman S."/>
            <person name="Rege F."/>
            <person name="Reyes R."/>
            <person name="Rise C."/>
            <person name="Rogov P."/>
            <person name="Ross K."/>
            <person name="Ryan E."/>
            <person name="Settipalli S."/>
            <person name="Shea T."/>
            <person name="Sherpa N."/>
            <person name="Shi L."/>
            <person name="Shih D."/>
            <person name="Sparrow T."/>
            <person name="Spaulding J."/>
            <person name="Stalker J."/>
            <person name="Stange-Thomann N."/>
            <person name="Stavropoulos S."/>
            <person name="Stone C."/>
            <person name="Strader C."/>
            <person name="Tesfaye S."/>
            <person name="Thomson T."/>
            <person name="Thoulutsang Y."/>
            <person name="Thoulutsang D."/>
            <person name="Topham K."/>
            <person name="Topping I."/>
            <person name="Tsamla T."/>
            <person name="Vassiliev H."/>
            <person name="Vo A."/>
            <person name="Wangchuk T."/>
            <person name="Wangdi T."/>
            <person name="Weiand M."/>
            <person name="Wilkinson J."/>
            <person name="Wilson A."/>
            <person name="Yadav S."/>
            <person name="Young G."/>
            <person name="Yu Q."/>
            <person name="Zembek L."/>
            <person name="Zhong D."/>
            <person name="Zimmer A."/>
            <person name="Zwirko Z."/>
            <person name="Jaffe D.B."/>
            <person name="Alvarez P."/>
            <person name="Brockman W."/>
            <person name="Butler J."/>
            <person name="Chin C."/>
            <person name="Gnerre S."/>
            <person name="Grabherr M."/>
            <person name="Kleber M."/>
            <person name="Mauceli E."/>
            <person name="MacCallum I."/>
        </authorList>
    </citation>
    <scope>NUCLEOTIDE SEQUENCE [LARGE SCALE GENOMIC DNA]</scope>
    <source>
        <strain evidence="1 2">TSC#14021-0224.01</strain>
    </source>
</reference>
<dbReference type="EMBL" id="CH954182">
    <property type="protein sequence ID" value="EDV54080.1"/>
    <property type="molecule type" value="Genomic_DNA"/>
</dbReference>
<accession>B3P8I5</accession>
<dbReference type="HOGENOM" id="CLU_3016367_0_0_1"/>
<proteinExistence type="predicted"/>
<gene>
    <name evidence="1" type="primary">Dere\GG12475</name>
    <name evidence="1" type="ORF">Dere_GG12475</name>
</gene>
<keyword evidence="2" id="KW-1185">Reference proteome</keyword>
<evidence type="ECO:0000313" key="2">
    <source>
        <dbReference type="Proteomes" id="UP000008711"/>
    </source>
</evidence>
<protein>
    <submittedName>
        <fullName evidence="1">GG12475</fullName>
    </submittedName>
</protein>
<sequence length="56" mass="6094">MNEWTNGMDGMPGMEWTQKRTRLDLPANQGHIVCVGPAAAPCVPPAAFRLPPFAFP</sequence>
<reference evidence="1 2" key="2">
    <citation type="journal article" date="2008" name="Bioinformatics">
        <title>Assembly reconciliation.</title>
        <authorList>
            <person name="Zimin A.V."/>
            <person name="Smith D.R."/>
            <person name="Sutton G."/>
            <person name="Yorke J.A."/>
        </authorList>
    </citation>
    <scope>NUCLEOTIDE SEQUENCE [LARGE SCALE GENOMIC DNA]</scope>
    <source>
        <strain evidence="1 2">TSC#14021-0224.01</strain>
    </source>
</reference>
<evidence type="ECO:0000313" key="1">
    <source>
        <dbReference type="EMBL" id="EDV54080.1"/>
    </source>
</evidence>
<dbReference type="AlphaFoldDB" id="B3P8I5"/>